<feature type="compositionally biased region" description="Low complexity" evidence="6">
    <location>
        <begin position="419"/>
        <end position="447"/>
    </location>
</feature>
<dbReference type="AlphaFoldDB" id="A0A6A5GRA7"/>
<accession>A0A6A5GRA7</accession>
<dbReference type="Proteomes" id="UP000483820">
    <property type="component" value="Chromosome IV"/>
</dbReference>
<keyword evidence="3" id="KW-0010">Activator</keyword>
<feature type="region of interest" description="Disordered" evidence="6">
    <location>
        <begin position="416"/>
        <end position="477"/>
    </location>
</feature>
<name>A0A6A5GRA7_CAERE</name>
<evidence type="ECO:0000259" key="8">
    <source>
        <dbReference type="PROSITE" id="PS00036"/>
    </source>
</evidence>
<organism evidence="9 10">
    <name type="scientific">Caenorhabditis remanei</name>
    <name type="common">Caenorhabditis vulgaris</name>
    <dbReference type="NCBI Taxonomy" id="31234"/>
    <lineage>
        <taxon>Eukaryota</taxon>
        <taxon>Metazoa</taxon>
        <taxon>Ecdysozoa</taxon>
        <taxon>Nematoda</taxon>
        <taxon>Chromadorea</taxon>
        <taxon>Rhabditida</taxon>
        <taxon>Rhabditina</taxon>
        <taxon>Rhabditomorpha</taxon>
        <taxon>Rhabditoidea</taxon>
        <taxon>Rhabditidae</taxon>
        <taxon>Peloderinae</taxon>
        <taxon>Caenorhabditis</taxon>
    </lineage>
</organism>
<keyword evidence="2" id="KW-0238">DNA-binding</keyword>
<protein>
    <recommendedName>
        <fullName evidence="8">BZIP domain-containing protein</fullName>
    </recommendedName>
</protein>
<evidence type="ECO:0000256" key="6">
    <source>
        <dbReference type="SAM" id="MobiDB-lite"/>
    </source>
</evidence>
<reference evidence="9 10" key="1">
    <citation type="submission" date="2019-12" db="EMBL/GenBank/DDBJ databases">
        <title>Chromosome-level assembly of the Caenorhabditis remanei genome.</title>
        <authorList>
            <person name="Teterina A.A."/>
            <person name="Willis J.H."/>
            <person name="Phillips P.C."/>
        </authorList>
    </citation>
    <scope>NUCLEOTIDE SEQUENCE [LARGE SCALE GENOMIC DNA]</scope>
    <source>
        <strain evidence="9 10">PX506</strain>
        <tissue evidence="9">Whole organism</tissue>
    </source>
</reference>
<dbReference type="Pfam" id="PF03131">
    <property type="entry name" value="bZIP_Maf"/>
    <property type="match status" value="1"/>
</dbReference>
<evidence type="ECO:0000256" key="1">
    <source>
        <dbReference type="ARBA" id="ARBA00023015"/>
    </source>
</evidence>
<dbReference type="PROSITE" id="PS00036">
    <property type="entry name" value="BZIP_BASIC"/>
    <property type="match status" value="1"/>
</dbReference>
<dbReference type="GO" id="GO:0000981">
    <property type="term" value="F:DNA-binding transcription factor activity, RNA polymerase II-specific"/>
    <property type="evidence" value="ECO:0007669"/>
    <property type="project" value="TreeGrafter"/>
</dbReference>
<evidence type="ECO:0000256" key="2">
    <source>
        <dbReference type="ARBA" id="ARBA00023125"/>
    </source>
</evidence>
<keyword evidence="5" id="KW-0539">Nucleus</keyword>
<dbReference type="KEGG" id="crq:GCK72_013578"/>
<keyword evidence="1" id="KW-0805">Transcription regulation</keyword>
<dbReference type="SUPFAM" id="SSF47454">
    <property type="entry name" value="A DNA-binding domain in eukaryotic transcription factors"/>
    <property type="match status" value="1"/>
</dbReference>
<evidence type="ECO:0000313" key="9">
    <source>
        <dbReference type="EMBL" id="KAF1757123.1"/>
    </source>
</evidence>
<sequence length="571" mass="64515">MFDEVSPFSSVLIWILATSSLIVVITPPSTNHPRSTSYDPITTAEKLSLDDITSTFKMNGQLDNNQQYDQGNMFNMKSDYPIFNRPMGLRYRNDEPLMRMRMQQSAVPIRPILTEHPRTPFGLPSTSNHHATTSNGYGYNSPTLEDMDLIDVLWRRDIAGEKGTPTVEPAEQYERDLMTLTEKSSSGPLNQEERDAYEGLSLNLYQGFFECQYQKAQPEQVKLHTPEQHCSHDESADDLPTDNDLEELLKDVSREESELNKVFENTNPVLNNISLSEGIVYTQANFTEMQELQDSCNQVNCTASSVVSSSQAASLFNDTDAQTRERWQDADMVHTDLFQPPNYVYVGMTNDTPQAIVSNGQIGYDHAYSSSVQAPLSPLNLARSTNGRQQQTQTSPGSATVTATATHSLFESHYMPRNSFSDCTTDSSSPCSRLSSESPRYNSESSSGQHESRFYGKLIPSRSRFDRPSPSRSPHSSKINRVMNVATRKRGRQSKDEQLAAENALPVTAHQISEMSLSELQQVLKQDDLSEYQRQLIRKIRRRGKNKVAARTCRQRRTDRHDKVSSMTHYI</sequence>
<evidence type="ECO:0000256" key="5">
    <source>
        <dbReference type="ARBA" id="ARBA00023242"/>
    </source>
</evidence>
<dbReference type="GO" id="GO:0000978">
    <property type="term" value="F:RNA polymerase II cis-regulatory region sequence-specific DNA binding"/>
    <property type="evidence" value="ECO:0007669"/>
    <property type="project" value="InterPro"/>
</dbReference>
<gene>
    <name evidence="9" type="ORF">GCK72_013578</name>
</gene>
<feature type="chain" id="PRO_5025545208" description="BZIP domain-containing protein" evidence="7">
    <location>
        <begin position="25"/>
        <end position="571"/>
    </location>
</feature>
<dbReference type="InterPro" id="IPR047167">
    <property type="entry name" value="NFE2-like"/>
</dbReference>
<dbReference type="EMBL" id="WUAV01000004">
    <property type="protein sequence ID" value="KAF1757123.1"/>
    <property type="molecule type" value="Genomic_DNA"/>
</dbReference>
<dbReference type="InterPro" id="IPR004826">
    <property type="entry name" value="bZIP_Maf"/>
</dbReference>
<evidence type="ECO:0000256" key="4">
    <source>
        <dbReference type="ARBA" id="ARBA00023163"/>
    </source>
</evidence>
<evidence type="ECO:0000256" key="7">
    <source>
        <dbReference type="SAM" id="SignalP"/>
    </source>
</evidence>
<dbReference type="CTD" id="9799411"/>
<feature type="domain" description="BZIP" evidence="8">
    <location>
        <begin position="541"/>
        <end position="556"/>
    </location>
</feature>
<dbReference type="GeneID" id="9799411"/>
<dbReference type="InterPro" id="IPR004827">
    <property type="entry name" value="bZIP"/>
</dbReference>
<dbReference type="PANTHER" id="PTHR24411:SF55">
    <property type="entry name" value="SEGMENTATION PROTEIN CAP'N'COLLAR"/>
    <property type="match status" value="1"/>
</dbReference>
<dbReference type="GO" id="GO:0005634">
    <property type="term" value="C:nucleus"/>
    <property type="evidence" value="ECO:0007669"/>
    <property type="project" value="TreeGrafter"/>
</dbReference>
<evidence type="ECO:0000313" key="10">
    <source>
        <dbReference type="Proteomes" id="UP000483820"/>
    </source>
</evidence>
<dbReference type="Gene3D" id="1.10.880.10">
    <property type="entry name" value="Transcription factor, Skn-1-like, DNA-binding domain"/>
    <property type="match status" value="1"/>
</dbReference>
<feature type="signal peptide" evidence="7">
    <location>
        <begin position="1"/>
        <end position="24"/>
    </location>
</feature>
<proteinExistence type="predicted"/>
<evidence type="ECO:0000256" key="3">
    <source>
        <dbReference type="ARBA" id="ARBA00023159"/>
    </source>
</evidence>
<dbReference type="InterPro" id="IPR008917">
    <property type="entry name" value="TF_DNA-bd_sf"/>
</dbReference>
<keyword evidence="7" id="KW-0732">Signal</keyword>
<comment type="caution">
    <text evidence="9">The sequence shown here is derived from an EMBL/GenBank/DDBJ whole genome shotgun (WGS) entry which is preliminary data.</text>
</comment>
<keyword evidence="4" id="KW-0804">Transcription</keyword>
<dbReference type="RefSeq" id="XP_053584669.1">
    <property type="nucleotide sequence ID" value="XM_053729897.1"/>
</dbReference>
<dbReference type="PANTHER" id="PTHR24411">
    <property type="entry name" value="NUCLEAR FACTOR ERYTHROID 2-RELATED FACTOR"/>
    <property type="match status" value="1"/>
</dbReference>